<dbReference type="InterPro" id="IPR036388">
    <property type="entry name" value="WH-like_DNA-bd_sf"/>
</dbReference>
<evidence type="ECO:0000256" key="2">
    <source>
        <dbReference type="ARBA" id="ARBA00023125"/>
    </source>
</evidence>
<dbReference type="Pfam" id="PF00392">
    <property type="entry name" value="GntR"/>
    <property type="match status" value="1"/>
</dbReference>
<dbReference type="GO" id="GO:0003700">
    <property type="term" value="F:DNA-binding transcription factor activity"/>
    <property type="evidence" value="ECO:0007669"/>
    <property type="project" value="InterPro"/>
</dbReference>
<evidence type="ECO:0000256" key="3">
    <source>
        <dbReference type="ARBA" id="ARBA00023163"/>
    </source>
</evidence>
<evidence type="ECO:0000313" key="6">
    <source>
        <dbReference type="Proteomes" id="UP001141950"/>
    </source>
</evidence>
<dbReference type="GO" id="GO:0003677">
    <property type="term" value="F:DNA binding"/>
    <property type="evidence" value="ECO:0007669"/>
    <property type="project" value="UniProtKB-KW"/>
</dbReference>
<dbReference type="InterPro" id="IPR036390">
    <property type="entry name" value="WH_DNA-bd_sf"/>
</dbReference>
<keyword evidence="1" id="KW-0805">Transcription regulation</keyword>
<dbReference type="CDD" id="cd07377">
    <property type="entry name" value="WHTH_GntR"/>
    <property type="match status" value="1"/>
</dbReference>
<evidence type="ECO:0000256" key="1">
    <source>
        <dbReference type="ARBA" id="ARBA00023015"/>
    </source>
</evidence>
<dbReference type="AlphaFoldDB" id="A0A9X2MMR0"/>
<accession>A0A9X2MMR0</accession>
<organism evidence="5 6">
    <name type="scientific">Paenibacillus soyae</name>
    <dbReference type="NCBI Taxonomy" id="2969249"/>
    <lineage>
        <taxon>Bacteria</taxon>
        <taxon>Bacillati</taxon>
        <taxon>Bacillota</taxon>
        <taxon>Bacilli</taxon>
        <taxon>Bacillales</taxon>
        <taxon>Paenibacillaceae</taxon>
        <taxon>Paenibacillus</taxon>
    </lineage>
</organism>
<feature type="domain" description="HTH gntR-type" evidence="4">
    <location>
        <begin position="8"/>
        <end position="74"/>
    </location>
</feature>
<dbReference type="PANTHER" id="PTHR43537">
    <property type="entry name" value="TRANSCRIPTIONAL REGULATOR, GNTR FAMILY"/>
    <property type="match status" value="1"/>
</dbReference>
<dbReference type="PROSITE" id="PS50949">
    <property type="entry name" value="HTH_GNTR"/>
    <property type="match status" value="1"/>
</dbReference>
<dbReference type="InterPro" id="IPR008920">
    <property type="entry name" value="TF_FadR/GntR_C"/>
</dbReference>
<dbReference type="Gene3D" id="1.20.120.530">
    <property type="entry name" value="GntR ligand-binding domain-like"/>
    <property type="match status" value="1"/>
</dbReference>
<sequence length="220" mass="24977">MPRQASGDTLDHSAYVQLKDMILNKQFESGKLIIQNQLTELLGVSRTPLRKAMAELEMEGYLIRTPKGWYVKEFSLEDMISVFELRAVLEGLACRLAVANLERADFAYMRALFQHAYEELDAKGSGDYYAADKKFHRLIVMKSDNAYVIKTVESFNIIETSLTQGLYRSPHETYLEHMEMISALEAGDGDRAEELMRSHIRGAIDKLKAGIVSGSLEIFR</sequence>
<dbReference type="RefSeq" id="WP_257446032.1">
    <property type="nucleotide sequence ID" value="NZ_JANIPJ010000008.1"/>
</dbReference>
<keyword evidence="2" id="KW-0238">DNA-binding</keyword>
<name>A0A9X2MMR0_9BACL</name>
<dbReference type="SUPFAM" id="SSF46785">
    <property type="entry name" value="Winged helix' DNA-binding domain"/>
    <property type="match status" value="1"/>
</dbReference>
<evidence type="ECO:0000313" key="5">
    <source>
        <dbReference type="EMBL" id="MCR2804748.1"/>
    </source>
</evidence>
<reference evidence="5" key="1">
    <citation type="submission" date="2022-08" db="EMBL/GenBank/DDBJ databases">
        <title>The genomic sequence of strain Paenibacillus sp. SCIV0701.</title>
        <authorList>
            <person name="Zhao H."/>
        </authorList>
    </citation>
    <scope>NUCLEOTIDE SEQUENCE</scope>
    <source>
        <strain evidence="5">SCIV0701</strain>
    </source>
</reference>
<evidence type="ECO:0000259" key="4">
    <source>
        <dbReference type="PROSITE" id="PS50949"/>
    </source>
</evidence>
<dbReference type="PRINTS" id="PR00035">
    <property type="entry name" value="HTHGNTR"/>
</dbReference>
<protein>
    <submittedName>
        <fullName evidence="5">GntR family transcriptional regulator</fullName>
    </submittedName>
</protein>
<comment type="caution">
    <text evidence="5">The sequence shown here is derived from an EMBL/GenBank/DDBJ whole genome shotgun (WGS) entry which is preliminary data.</text>
</comment>
<dbReference type="Proteomes" id="UP001141950">
    <property type="component" value="Unassembled WGS sequence"/>
</dbReference>
<dbReference type="Pfam" id="PF07729">
    <property type="entry name" value="FCD"/>
    <property type="match status" value="1"/>
</dbReference>
<dbReference type="SUPFAM" id="SSF48008">
    <property type="entry name" value="GntR ligand-binding domain-like"/>
    <property type="match status" value="1"/>
</dbReference>
<proteinExistence type="predicted"/>
<dbReference type="PANTHER" id="PTHR43537:SF51">
    <property type="entry name" value="HTH-TYPE TRANSCRIPTIONAL REGULATOR LGOR-RELATED"/>
    <property type="match status" value="1"/>
</dbReference>
<keyword evidence="3" id="KW-0804">Transcription</keyword>
<dbReference type="Gene3D" id="1.10.10.10">
    <property type="entry name" value="Winged helix-like DNA-binding domain superfamily/Winged helix DNA-binding domain"/>
    <property type="match status" value="1"/>
</dbReference>
<dbReference type="InterPro" id="IPR011711">
    <property type="entry name" value="GntR_C"/>
</dbReference>
<gene>
    <name evidence="5" type="ORF">NQZ67_12745</name>
</gene>
<dbReference type="EMBL" id="JANIPJ010000008">
    <property type="protein sequence ID" value="MCR2804748.1"/>
    <property type="molecule type" value="Genomic_DNA"/>
</dbReference>
<dbReference type="SMART" id="SM00895">
    <property type="entry name" value="FCD"/>
    <property type="match status" value="1"/>
</dbReference>
<dbReference type="SMART" id="SM00345">
    <property type="entry name" value="HTH_GNTR"/>
    <property type="match status" value="1"/>
</dbReference>
<keyword evidence="6" id="KW-1185">Reference proteome</keyword>
<dbReference type="InterPro" id="IPR000524">
    <property type="entry name" value="Tscrpt_reg_HTH_GntR"/>
</dbReference>